<dbReference type="Proteomes" id="UP000536441">
    <property type="component" value="Unassembled WGS sequence"/>
</dbReference>
<name>A0A7Y6B881_9SPHN</name>
<proteinExistence type="inferred from homology"/>
<dbReference type="SUPFAM" id="SSF116734">
    <property type="entry name" value="DNA methylase specificity domain"/>
    <property type="match status" value="1"/>
</dbReference>
<dbReference type="GO" id="GO:0009307">
    <property type="term" value="P:DNA restriction-modification system"/>
    <property type="evidence" value="ECO:0007669"/>
    <property type="project" value="UniProtKB-KW"/>
</dbReference>
<reference evidence="5 6" key="1">
    <citation type="submission" date="2020-05" db="EMBL/GenBank/DDBJ databases">
        <title>Genome Sequencing of Type Strains.</title>
        <authorList>
            <person name="Lemaire J.F."/>
            <person name="Inderbitzin P."/>
            <person name="Gregorio O.A."/>
            <person name="Collins S.B."/>
            <person name="Wespe N."/>
            <person name="Knight-Connoni V."/>
        </authorList>
    </citation>
    <scope>NUCLEOTIDE SEQUENCE [LARGE SCALE GENOMIC DNA]</scope>
    <source>
        <strain evidence="5 6">DSM 100049</strain>
    </source>
</reference>
<evidence type="ECO:0000256" key="2">
    <source>
        <dbReference type="ARBA" id="ARBA00022747"/>
    </source>
</evidence>
<keyword evidence="6" id="KW-1185">Reference proteome</keyword>
<feature type="domain" description="Type I restriction modification DNA specificity" evidence="4">
    <location>
        <begin position="28"/>
        <end position="109"/>
    </location>
</feature>
<evidence type="ECO:0000259" key="4">
    <source>
        <dbReference type="Pfam" id="PF01420"/>
    </source>
</evidence>
<dbReference type="InterPro" id="IPR044946">
    <property type="entry name" value="Restrct_endonuc_typeI_TRD_sf"/>
</dbReference>
<dbReference type="Pfam" id="PF01420">
    <property type="entry name" value="Methylase_S"/>
    <property type="match status" value="1"/>
</dbReference>
<dbReference type="CDD" id="cd17253">
    <property type="entry name" value="RMtype1_S_Eco933I-TRD2-CR2_like"/>
    <property type="match status" value="1"/>
</dbReference>
<keyword evidence="2" id="KW-0680">Restriction system</keyword>
<dbReference type="PANTHER" id="PTHR43140">
    <property type="entry name" value="TYPE-1 RESTRICTION ENZYME ECOKI SPECIFICITY PROTEIN"/>
    <property type="match status" value="1"/>
</dbReference>
<evidence type="ECO:0000313" key="6">
    <source>
        <dbReference type="Proteomes" id="UP000536441"/>
    </source>
</evidence>
<evidence type="ECO:0000313" key="5">
    <source>
        <dbReference type="EMBL" id="NUU49212.1"/>
    </source>
</evidence>
<dbReference type="GO" id="GO:0003677">
    <property type="term" value="F:DNA binding"/>
    <property type="evidence" value="ECO:0007669"/>
    <property type="project" value="UniProtKB-KW"/>
</dbReference>
<dbReference type="EMBL" id="JABMCH010000071">
    <property type="protein sequence ID" value="NUU49212.1"/>
    <property type="molecule type" value="Genomic_DNA"/>
</dbReference>
<keyword evidence="3" id="KW-0238">DNA-binding</keyword>
<gene>
    <name evidence="5" type="ORF">HP438_19765</name>
</gene>
<dbReference type="InterPro" id="IPR051212">
    <property type="entry name" value="Type-I_RE_S_subunit"/>
</dbReference>
<dbReference type="Gene3D" id="3.90.220.20">
    <property type="entry name" value="DNA methylase specificity domains"/>
    <property type="match status" value="1"/>
</dbReference>
<sequence>MTEGGDWDKLGRAAIWRDEVPNCIHQNHVFRLRFEQSAILPEWVVLFVNSPLGREYFSRAAKQTTNLASINMTQLRSCPIPIPTYAEQRCIVAKVDALMALCDALKARLADAAQTECLLADAITERAAA</sequence>
<comment type="similarity">
    <text evidence="1">Belongs to the type-I restriction system S methylase family.</text>
</comment>
<comment type="caution">
    <text evidence="5">The sequence shown here is derived from an EMBL/GenBank/DDBJ whole genome shotgun (WGS) entry which is preliminary data.</text>
</comment>
<protein>
    <recommendedName>
        <fullName evidence="4">Type I restriction modification DNA specificity domain-containing protein</fullName>
    </recommendedName>
</protein>
<accession>A0A7Y6B881</accession>
<dbReference type="InterPro" id="IPR000055">
    <property type="entry name" value="Restrct_endonuc_typeI_TRD"/>
</dbReference>
<dbReference type="PANTHER" id="PTHR43140:SF1">
    <property type="entry name" value="TYPE I RESTRICTION ENZYME ECOKI SPECIFICITY SUBUNIT"/>
    <property type="match status" value="1"/>
</dbReference>
<organism evidence="5 6">
    <name type="scientific">Sphingomonas zeae</name>
    <dbReference type="NCBI Taxonomy" id="1646122"/>
    <lineage>
        <taxon>Bacteria</taxon>
        <taxon>Pseudomonadati</taxon>
        <taxon>Pseudomonadota</taxon>
        <taxon>Alphaproteobacteria</taxon>
        <taxon>Sphingomonadales</taxon>
        <taxon>Sphingomonadaceae</taxon>
        <taxon>Sphingomonas</taxon>
    </lineage>
</organism>
<evidence type="ECO:0000256" key="1">
    <source>
        <dbReference type="ARBA" id="ARBA00010923"/>
    </source>
</evidence>
<evidence type="ECO:0000256" key="3">
    <source>
        <dbReference type="ARBA" id="ARBA00023125"/>
    </source>
</evidence>
<dbReference type="AlphaFoldDB" id="A0A7Y6B881"/>